<reference evidence="1 2" key="1">
    <citation type="submission" date="2018-12" db="EMBL/GenBank/DDBJ databases">
        <authorList>
            <person name="Feng G."/>
            <person name="Zhu H."/>
        </authorList>
    </citation>
    <scope>NUCLEOTIDE SEQUENCE [LARGE SCALE GENOMIC DNA]</scope>
    <source>
        <strain evidence="1 2">9PBR-2</strain>
    </source>
</reference>
<evidence type="ECO:0000313" key="2">
    <source>
        <dbReference type="Proteomes" id="UP000280066"/>
    </source>
</evidence>
<protein>
    <recommendedName>
        <fullName evidence="3">STAS/SEC14 domain-containing protein</fullName>
    </recommendedName>
</protein>
<accession>A0A428JFP7</accession>
<dbReference type="AlphaFoldDB" id="A0A428JFP7"/>
<sequence length="142" mass="16260">MTDFSTIDFTIVYRPDLNILVGRWMVEIIRAEEVIQNYVQLFKAADEAHGCRFWLLDARRRFRTSVEITTWVNQQVPGRALEKLGAEIRIAFLLAPHQLLTDSPPFPTLVHPTAGHPMSAQFTDEGEAISWLQHQQRGAYPA</sequence>
<organism evidence="1 2">
    <name type="scientific">Hymenobacter metallilatus</name>
    <dbReference type="NCBI Taxonomy" id="2493666"/>
    <lineage>
        <taxon>Bacteria</taxon>
        <taxon>Pseudomonadati</taxon>
        <taxon>Bacteroidota</taxon>
        <taxon>Cytophagia</taxon>
        <taxon>Cytophagales</taxon>
        <taxon>Hymenobacteraceae</taxon>
        <taxon>Hymenobacter</taxon>
    </lineage>
</organism>
<dbReference type="OrthoDB" id="884362at2"/>
<evidence type="ECO:0000313" key="1">
    <source>
        <dbReference type="EMBL" id="RSK31211.1"/>
    </source>
</evidence>
<evidence type="ECO:0008006" key="3">
    <source>
        <dbReference type="Google" id="ProtNLM"/>
    </source>
</evidence>
<proteinExistence type="predicted"/>
<comment type="caution">
    <text evidence="1">The sequence shown here is derived from an EMBL/GenBank/DDBJ whole genome shotgun (WGS) entry which is preliminary data.</text>
</comment>
<dbReference type="RefSeq" id="WP_125431762.1">
    <property type="nucleotide sequence ID" value="NZ_RWIS01000009.1"/>
</dbReference>
<dbReference type="Proteomes" id="UP000280066">
    <property type="component" value="Unassembled WGS sequence"/>
</dbReference>
<name>A0A428JFP7_9BACT</name>
<gene>
    <name evidence="1" type="ORF">EI290_14425</name>
</gene>
<keyword evidence="2" id="KW-1185">Reference proteome</keyword>
<dbReference type="EMBL" id="RWIS01000009">
    <property type="protein sequence ID" value="RSK31211.1"/>
    <property type="molecule type" value="Genomic_DNA"/>
</dbReference>